<dbReference type="InterPro" id="IPR000792">
    <property type="entry name" value="Tscrpt_reg_LuxR_C"/>
</dbReference>
<gene>
    <name evidence="5" type="ORF">R5W23_003343</name>
</gene>
<dbReference type="EMBL" id="JAXBLV010000202">
    <property type="protein sequence ID" value="MDY3561913.1"/>
    <property type="molecule type" value="Genomic_DNA"/>
</dbReference>
<dbReference type="Pfam" id="PF00196">
    <property type="entry name" value="GerE"/>
    <property type="match status" value="1"/>
</dbReference>
<evidence type="ECO:0000313" key="5">
    <source>
        <dbReference type="EMBL" id="MDY3561913.1"/>
    </source>
</evidence>
<dbReference type="RefSeq" id="WP_320688256.1">
    <property type="nucleotide sequence ID" value="NZ_JAXBLV010000202.1"/>
</dbReference>
<feature type="domain" description="HTH luxR-type" evidence="4">
    <location>
        <begin position="196"/>
        <end position="261"/>
    </location>
</feature>
<organism evidence="5 6">
    <name type="scientific">Gemmata algarum</name>
    <dbReference type="NCBI Taxonomy" id="2975278"/>
    <lineage>
        <taxon>Bacteria</taxon>
        <taxon>Pseudomonadati</taxon>
        <taxon>Planctomycetota</taxon>
        <taxon>Planctomycetia</taxon>
        <taxon>Gemmatales</taxon>
        <taxon>Gemmataceae</taxon>
        <taxon>Gemmata</taxon>
    </lineage>
</organism>
<dbReference type="PROSITE" id="PS50043">
    <property type="entry name" value="HTH_LUXR_2"/>
    <property type="match status" value="1"/>
</dbReference>
<proteinExistence type="predicted"/>
<sequence length="282" mass="30600">MPSSVLRLRDLRAVHALVHECRDLGDDGAAWRRHWFAGVAGLVGADLVLGGELGGVRGGAPRDLGTAEWGWENGFNRAGWLRALELLRADPAYSPLMGAYRVRVCREDGVALCGSELVRDHDWGRGIEYQEVYRTIGVHRNLWCFRFIPGRADVTHGQIIARAAGRRDFAAREQAVVAEAYAAITPLMSGALAGFSDPAPSALAPRARDVLRCLLEGDSDKQIAARLGLSRYTVNQYAKVIFAHFGVASRAELLARWVRRGWGARCAWAGPGGGPPGPANQP</sequence>
<dbReference type="PANTHER" id="PTHR44688:SF16">
    <property type="entry name" value="DNA-BINDING TRANSCRIPTIONAL ACTIVATOR DEVR_DOSR"/>
    <property type="match status" value="1"/>
</dbReference>
<dbReference type="SUPFAM" id="SSF46894">
    <property type="entry name" value="C-terminal effector domain of the bipartite response regulators"/>
    <property type="match status" value="1"/>
</dbReference>
<dbReference type="SMART" id="SM00421">
    <property type="entry name" value="HTH_LUXR"/>
    <property type="match status" value="1"/>
</dbReference>
<evidence type="ECO:0000259" key="4">
    <source>
        <dbReference type="PROSITE" id="PS50043"/>
    </source>
</evidence>
<dbReference type="InterPro" id="IPR036388">
    <property type="entry name" value="WH-like_DNA-bd_sf"/>
</dbReference>
<keyword evidence="1" id="KW-0805">Transcription regulation</keyword>
<dbReference type="Gene3D" id="1.10.10.10">
    <property type="entry name" value="Winged helix-like DNA-binding domain superfamily/Winged helix DNA-binding domain"/>
    <property type="match status" value="1"/>
</dbReference>
<protein>
    <submittedName>
        <fullName evidence="5">Helix-turn-helix transcriptional regulator</fullName>
    </submittedName>
</protein>
<evidence type="ECO:0000256" key="2">
    <source>
        <dbReference type="ARBA" id="ARBA00023125"/>
    </source>
</evidence>
<dbReference type="InterPro" id="IPR016032">
    <property type="entry name" value="Sig_transdc_resp-reg_C-effctor"/>
</dbReference>
<dbReference type="PANTHER" id="PTHR44688">
    <property type="entry name" value="DNA-BINDING TRANSCRIPTIONAL ACTIVATOR DEVR_DOSR"/>
    <property type="match status" value="1"/>
</dbReference>
<keyword evidence="6" id="KW-1185">Reference proteome</keyword>
<evidence type="ECO:0000313" key="6">
    <source>
        <dbReference type="Proteomes" id="UP001272242"/>
    </source>
</evidence>
<keyword evidence="3" id="KW-0804">Transcription</keyword>
<dbReference type="CDD" id="cd06170">
    <property type="entry name" value="LuxR_C_like"/>
    <property type="match status" value="1"/>
</dbReference>
<evidence type="ECO:0000256" key="3">
    <source>
        <dbReference type="ARBA" id="ARBA00023163"/>
    </source>
</evidence>
<keyword evidence="2" id="KW-0238">DNA-binding</keyword>
<evidence type="ECO:0000256" key="1">
    <source>
        <dbReference type="ARBA" id="ARBA00023015"/>
    </source>
</evidence>
<dbReference type="Proteomes" id="UP001272242">
    <property type="component" value="Unassembled WGS sequence"/>
</dbReference>
<reference evidence="6" key="1">
    <citation type="journal article" date="2023" name="Mar. Drugs">
        <title>Gemmata algarum, a Novel Planctomycete Isolated from an Algal Mat, Displays Antimicrobial Activity.</title>
        <authorList>
            <person name="Kumar G."/>
            <person name="Kallscheuer N."/>
            <person name="Kashif M."/>
            <person name="Ahamad S."/>
            <person name="Jagadeeshwari U."/>
            <person name="Pannikurungottu S."/>
            <person name="Haufschild T."/>
            <person name="Kabuu M."/>
            <person name="Sasikala C."/>
            <person name="Jogler C."/>
            <person name="Ramana C."/>
        </authorList>
    </citation>
    <scope>NUCLEOTIDE SEQUENCE [LARGE SCALE GENOMIC DNA]</scope>
    <source>
        <strain evidence="6">JC673</strain>
    </source>
</reference>
<name>A0ABU5F6H7_9BACT</name>
<comment type="caution">
    <text evidence="5">The sequence shown here is derived from an EMBL/GenBank/DDBJ whole genome shotgun (WGS) entry which is preliminary data.</text>
</comment>
<accession>A0ABU5F6H7</accession>